<reference evidence="2" key="1">
    <citation type="journal article" date="2019" name="Int. J. Syst. Evol. Microbiol.">
        <title>The Global Catalogue of Microorganisms (GCM) 10K type strain sequencing project: providing services to taxonomists for standard genome sequencing and annotation.</title>
        <authorList>
            <consortium name="The Broad Institute Genomics Platform"/>
            <consortium name="The Broad Institute Genome Sequencing Center for Infectious Disease"/>
            <person name="Wu L."/>
            <person name="Ma J."/>
        </authorList>
    </citation>
    <scope>NUCLEOTIDE SEQUENCE [LARGE SCALE GENOMIC DNA]</scope>
    <source>
        <strain evidence="2">CECT 8064</strain>
    </source>
</reference>
<evidence type="ECO:0000313" key="2">
    <source>
        <dbReference type="Proteomes" id="UP001595990"/>
    </source>
</evidence>
<keyword evidence="2" id="KW-1185">Reference proteome</keyword>
<organism evidence="1 2">
    <name type="scientific">Streptomyces ehimensis</name>
    <dbReference type="NCBI Taxonomy" id="68195"/>
    <lineage>
        <taxon>Bacteria</taxon>
        <taxon>Bacillati</taxon>
        <taxon>Actinomycetota</taxon>
        <taxon>Actinomycetes</taxon>
        <taxon>Kitasatosporales</taxon>
        <taxon>Streptomycetaceae</taxon>
        <taxon>Streptomyces</taxon>
    </lineage>
</organism>
<dbReference type="RefSeq" id="WP_411952236.1">
    <property type="nucleotide sequence ID" value="NZ_JBHSFS010000013.1"/>
</dbReference>
<protein>
    <submittedName>
        <fullName evidence="1">Uncharacterized protein</fullName>
    </submittedName>
</protein>
<dbReference type="Proteomes" id="UP001595990">
    <property type="component" value="Unassembled WGS sequence"/>
</dbReference>
<accession>A0ABV9BQQ7</accession>
<name>A0ABV9BQQ7_9ACTN</name>
<sequence>MTDSRDRAISLKFRTSPAWWDAHSRVAGRQGADRVADLLDHVRSVINERGDRQDLDALAASEQEVAERRARKGGLPLRRGS</sequence>
<gene>
    <name evidence="1" type="ORF">ACFPEN_26125</name>
</gene>
<comment type="caution">
    <text evidence="1">The sequence shown here is derived from an EMBL/GenBank/DDBJ whole genome shotgun (WGS) entry which is preliminary data.</text>
</comment>
<dbReference type="EMBL" id="JBHSFS010000013">
    <property type="protein sequence ID" value="MFC4516397.1"/>
    <property type="molecule type" value="Genomic_DNA"/>
</dbReference>
<proteinExistence type="predicted"/>
<evidence type="ECO:0000313" key="1">
    <source>
        <dbReference type="EMBL" id="MFC4516397.1"/>
    </source>
</evidence>